<comment type="similarity">
    <text evidence="4">Belongs to the Tevenvirinae sliding-clamp-loader large subunit family.</text>
</comment>
<gene>
    <name evidence="7" type="ORF">vBEcoM005_174</name>
</gene>
<dbReference type="Gene3D" id="1.10.8.60">
    <property type="match status" value="1"/>
</dbReference>
<dbReference type="PANTHER" id="PTHR11669:SF20">
    <property type="entry name" value="REPLICATION FACTOR C SUBUNIT 4"/>
    <property type="match status" value="1"/>
</dbReference>
<dbReference type="GO" id="GO:0003677">
    <property type="term" value="F:DNA binding"/>
    <property type="evidence" value="ECO:0007669"/>
    <property type="project" value="UniProtKB-UniRule"/>
</dbReference>
<evidence type="ECO:0000256" key="5">
    <source>
        <dbReference type="SAM" id="MobiDB-lite"/>
    </source>
</evidence>
<keyword evidence="4" id="KW-1194">Viral DNA replication</keyword>
<dbReference type="GO" id="GO:0016887">
    <property type="term" value="F:ATP hydrolysis activity"/>
    <property type="evidence" value="ECO:0007669"/>
    <property type="project" value="UniProtKB-UniRule"/>
</dbReference>
<proteinExistence type="inferred from homology"/>
<protein>
    <recommendedName>
        <fullName evidence="4">Sliding-clamp-loader large subunit</fullName>
        <ecNumber evidence="4">3.6.4.-</ecNumber>
    </recommendedName>
    <alternativeName>
        <fullName evidence="4">Clamp loader gp44 subunit</fullName>
    </alternativeName>
</protein>
<dbReference type="InterPro" id="IPR046388">
    <property type="entry name" value="T4_Clamp_Loader_L"/>
</dbReference>
<dbReference type="InterPro" id="IPR003593">
    <property type="entry name" value="AAA+_ATPase"/>
</dbReference>
<keyword evidence="4" id="KW-0378">Hydrolase</keyword>
<dbReference type="InterPro" id="IPR003959">
    <property type="entry name" value="ATPase_AAA_core"/>
</dbReference>
<dbReference type="Gene3D" id="3.40.50.300">
    <property type="entry name" value="P-loop containing nucleotide triphosphate hydrolases"/>
    <property type="match status" value="1"/>
</dbReference>
<feature type="binding site" evidence="4">
    <location>
        <position position="364"/>
    </location>
    <ligand>
        <name>ATP</name>
        <dbReference type="ChEBI" id="CHEBI:30616"/>
    </ligand>
</feature>
<feature type="domain" description="AAA+ ATPase" evidence="6">
    <location>
        <begin position="201"/>
        <end position="320"/>
    </location>
</feature>
<dbReference type="Pfam" id="PF21429">
    <property type="entry name" value="Gp44_C"/>
    <property type="match status" value="1"/>
</dbReference>
<organism evidence="7 8">
    <name type="scientific">Escherichia phage vB_EcoM_005</name>
    <dbReference type="NCBI Taxonomy" id="2500761"/>
    <lineage>
        <taxon>Viruses</taxon>
        <taxon>Duplodnaviria</taxon>
        <taxon>Heunggongvirae</taxon>
        <taxon>Uroviricota</taxon>
        <taxon>Caudoviricetes</taxon>
        <taxon>Pantevenvirales</taxon>
        <taxon>Straboviridae</taxon>
        <taxon>Tevenvirinae</taxon>
        <taxon>Dhakavirus</taxon>
        <taxon>Dhakavirus ecom005</taxon>
    </lineage>
</organism>
<dbReference type="GO" id="GO:0003689">
    <property type="term" value="F:DNA clamp loader activity"/>
    <property type="evidence" value="ECO:0007669"/>
    <property type="project" value="UniProtKB-UniRule"/>
</dbReference>
<sequence length="478" mass="53997">MYICYHNTITNTKTKCVYHYFGRHRVTAEEYYGTGKFVKKCKRENAITPGLWEFCVEVIHTVDTFKEAKIIEEELVKEGISKYGILCVNKNPGGDGGVDYHTEESKRKMSETRTGKSRIFSESHKENLSKRARKYSDVWSEPVYSNLKTIWLETGMLLNGLTINENDFMWEQKYRPGTLSECILPAHDKETLQAIVNKGLIPNIILVSASPGTGKTTVAKALCADTNSDMLFVNGSDCRIDFVRNELTRFASSKSIEGKRKVIVIDEFDRAGVAEAQRHLRSFLEAYSSNCSVIITANNIDGIIGPLQSRCRVIKFGEATPADQTSMMKEMIHRAVAICKNENIEVEDLKVIAALVKQNFPDFRKTVNQLDRYSSSGKIDTGILSIVMNTNSPIDEVVAALKDKNFKELRALAPRHVNDYSNFIMSLANELYGKLPGPSIVRMYEIVGENNQYHGIAANPEIHMTYLFIQLALELQWL</sequence>
<dbReference type="GO" id="GO:0006281">
    <property type="term" value="P:DNA repair"/>
    <property type="evidence" value="ECO:0007669"/>
    <property type="project" value="TreeGrafter"/>
</dbReference>
<evidence type="ECO:0000256" key="2">
    <source>
        <dbReference type="ARBA" id="ARBA00022741"/>
    </source>
</evidence>
<dbReference type="Pfam" id="PF00004">
    <property type="entry name" value="AAA"/>
    <property type="match status" value="1"/>
</dbReference>
<feature type="region of interest" description="Disordered" evidence="5">
    <location>
        <begin position="98"/>
        <end position="118"/>
    </location>
</feature>
<feature type="binding site" evidence="4">
    <location>
        <begin position="212"/>
        <end position="217"/>
    </location>
    <ligand>
        <name>ATP</name>
        <dbReference type="ChEBI" id="CHEBI:30616"/>
    </ligand>
</feature>
<feature type="binding site" evidence="4">
    <location>
        <position position="183"/>
    </location>
    <ligand>
        <name>ATP</name>
        <dbReference type="ChEBI" id="CHEBI:30616"/>
    </ligand>
</feature>
<dbReference type="Pfam" id="PF21328">
    <property type="entry name" value="Gp44_lid"/>
    <property type="match status" value="1"/>
</dbReference>
<dbReference type="SMART" id="SM00382">
    <property type="entry name" value="AAA"/>
    <property type="match status" value="1"/>
</dbReference>
<dbReference type="CDD" id="cd00009">
    <property type="entry name" value="AAA"/>
    <property type="match status" value="1"/>
</dbReference>
<keyword evidence="1" id="KW-0235">DNA replication</keyword>
<evidence type="ECO:0000256" key="4">
    <source>
        <dbReference type="HAMAP-Rule" id="MF_04162"/>
    </source>
</evidence>
<keyword evidence="8" id="KW-1185">Reference proteome</keyword>
<dbReference type="InterPro" id="IPR027417">
    <property type="entry name" value="P-loop_NTPase"/>
</dbReference>
<dbReference type="InterPro" id="IPR048817">
    <property type="entry name" value="Gp44_C"/>
</dbReference>
<dbReference type="Gene3D" id="1.20.272.10">
    <property type="match status" value="1"/>
</dbReference>
<comment type="subunit">
    <text evidence="4">The sliding-clamp-loader consists of 4 large subunits and 1 small subunit. Interacts with the sliding clamp; this interaction allows the sliding-clamp-loader to open the sliding clamp. Part of the replicase complex that includes the DNA polymerase, the polymerase clamp, the clamp loader complex, the single-stranded DNA binding protein, the primase, the helicase and the helicase assembly factor.</text>
</comment>
<dbReference type="GO" id="GO:0039693">
    <property type="term" value="P:viral DNA genome replication"/>
    <property type="evidence" value="ECO:0007669"/>
    <property type="project" value="UniProtKB-UniRule"/>
</dbReference>
<evidence type="ECO:0000256" key="3">
    <source>
        <dbReference type="ARBA" id="ARBA00022840"/>
    </source>
</evidence>
<dbReference type="GO" id="GO:0006261">
    <property type="term" value="P:DNA-templated DNA replication"/>
    <property type="evidence" value="ECO:0007669"/>
    <property type="project" value="TreeGrafter"/>
</dbReference>
<evidence type="ECO:0000313" key="8">
    <source>
        <dbReference type="Proteomes" id="UP000288494"/>
    </source>
</evidence>
<dbReference type="SUPFAM" id="SSF52540">
    <property type="entry name" value="P-loop containing nucleoside triphosphate hydrolases"/>
    <property type="match status" value="1"/>
</dbReference>
<evidence type="ECO:0000259" key="6">
    <source>
        <dbReference type="SMART" id="SM00382"/>
    </source>
</evidence>
<evidence type="ECO:0000256" key="1">
    <source>
        <dbReference type="ARBA" id="ARBA00022705"/>
    </source>
</evidence>
<dbReference type="Proteomes" id="UP000288494">
    <property type="component" value="Segment"/>
</dbReference>
<keyword evidence="4" id="KW-0238">DNA-binding</keyword>
<dbReference type="InterPro" id="IPR050238">
    <property type="entry name" value="DNA_Rep/Repair_Clamp_Loader"/>
</dbReference>
<accession>A0A3Q9R983</accession>
<feature type="binding site" evidence="4">
    <location>
        <begin position="171"/>
        <end position="174"/>
    </location>
    <ligand>
        <name>ATP</name>
        <dbReference type="ChEBI" id="CHEBI:30616"/>
    </ligand>
</feature>
<keyword evidence="2 4" id="KW-0547">Nucleotide-binding</keyword>
<keyword evidence="3 4" id="KW-0067">ATP-binding</keyword>
<comment type="function">
    <text evidence="4">Forms the sliding-clamp-loader together with the small subunit. Functions as an ATPase enzyme. The clamp loader holds the clamp in an open conformation and places it onto the DNA. 4 ATP molecules must bind to the sliding-clamp-loader before the latter can open the sliding clamp. ATP hydrolysis triggers the detachment of the sliding clamp from the sliding-clamp-loader, freeing the sliding clamp to track along DNA.</text>
</comment>
<dbReference type="EC" id="3.6.4.-" evidence="4"/>
<dbReference type="EMBL" id="MK295203">
    <property type="protein sequence ID" value="AZV01061.1"/>
    <property type="molecule type" value="Genomic_DNA"/>
</dbReference>
<dbReference type="GO" id="GO:0005524">
    <property type="term" value="F:ATP binding"/>
    <property type="evidence" value="ECO:0007669"/>
    <property type="project" value="UniProtKB-UniRule"/>
</dbReference>
<name>A0A3Q9R983_9CAUD</name>
<dbReference type="PANTHER" id="PTHR11669">
    <property type="entry name" value="REPLICATION FACTOR C / DNA POLYMERASE III GAMMA-TAU SUBUNIT"/>
    <property type="match status" value="1"/>
</dbReference>
<dbReference type="HAMAP" id="MF_04162">
    <property type="entry name" value="T4_Clamp_Loader_L"/>
    <property type="match status" value="1"/>
</dbReference>
<dbReference type="InterPro" id="IPR048815">
    <property type="entry name" value="Gp44_lid"/>
</dbReference>
<reference evidence="7 8" key="1">
    <citation type="submission" date="2018-12" db="EMBL/GenBank/DDBJ databases">
        <title>Characterization of novel bacteriophages infecting Shigella spp. and E. coli O157: H7.</title>
        <authorList>
            <person name="Shahin K."/>
            <person name="Bao H."/>
            <person name="Wang R."/>
        </authorList>
    </citation>
    <scope>NUCLEOTIDE SEQUENCE [LARGE SCALE GENOMIC DNA]</scope>
</reference>
<evidence type="ECO:0000313" key="7">
    <source>
        <dbReference type="EMBL" id="AZV01061.1"/>
    </source>
</evidence>